<dbReference type="PANTHER" id="PTHR11122">
    <property type="entry name" value="APOSPORY-ASSOCIATED PROTEIN C-RELATED"/>
    <property type="match status" value="1"/>
</dbReference>
<name>A0A833R9R1_9POAL</name>
<sequence length="363" mass="40254">MANTSPFLPTSKYQSLVVSSIIQSRRKRKKSFSLHASSQSTQHPPVNLDYLKREFAGPGVSFESIGSGLGCAISLKLDNKSTANMTMPGGMITSYRPMMWHGAVEEVLHTIVSDTGDGTAKLQGGVSVDFQCIGKDADVWAPRGWMLRGVKGRPNQSIQIEFFCSSPLHGSEARYAVTLCPDQISTELSITNNSLLPLHITGVILNHLKASTPDATYLIGMQRSSYFTCGPIMSELGIVPRLTSKTGMGWAEKGLDGLFGGRRDEIRSEEREEENDFVHLTEESYRYYRDAPREFTVLDRGRRNSIKIGNNGFDELYIMSPGSNHEWYGQYAYVCVGPAVLQPVVLHPGDVWHGSQYLYNPNM</sequence>
<evidence type="ECO:0000313" key="1">
    <source>
        <dbReference type="EMBL" id="KAF3337412.1"/>
    </source>
</evidence>
<keyword evidence="2" id="KW-1185">Reference proteome</keyword>
<accession>A0A833R9R1</accession>
<dbReference type="AlphaFoldDB" id="A0A833R9R1"/>
<dbReference type="Gene3D" id="2.70.98.10">
    <property type="match status" value="1"/>
</dbReference>
<dbReference type="GO" id="GO:0005737">
    <property type="term" value="C:cytoplasm"/>
    <property type="evidence" value="ECO:0007669"/>
    <property type="project" value="TreeGrafter"/>
</dbReference>
<dbReference type="OrthoDB" id="782148at2759"/>
<dbReference type="SUPFAM" id="SSF74650">
    <property type="entry name" value="Galactose mutarotase-like"/>
    <property type="match status" value="1"/>
</dbReference>
<organism evidence="1 2">
    <name type="scientific">Carex littledalei</name>
    <dbReference type="NCBI Taxonomy" id="544730"/>
    <lineage>
        <taxon>Eukaryota</taxon>
        <taxon>Viridiplantae</taxon>
        <taxon>Streptophyta</taxon>
        <taxon>Embryophyta</taxon>
        <taxon>Tracheophyta</taxon>
        <taxon>Spermatophyta</taxon>
        <taxon>Magnoliopsida</taxon>
        <taxon>Liliopsida</taxon>
        <taxon>Poales</taxon>
        <taxon>Cyperaceae</taxon>
        <taxon>Cyperoideae</taxon>
        <taxon>Cariceae</taxon>
        <taxon>Carex</taxon>
        <taxon>Carex subgen. Euthyceras</taxon>
    </lineage>
</organism>
<comment type="caution">
    <text evidence="1">The sequence shown here is derived from an EMBL/GenBank/DDBJ whole genome shotgun (WGS) entry which is preliminary data.</text>
</comment>
<evidence type="ECO:0000313" key="2">
    <source>
        <dbReference type="Proteomes" id="UP000623129"/>
    </source>
</evidence>
<dbReference type="InterPro" id="IPR011013">
    <property type="entry name" value="Gal_mutarotase_sf_dom"/>
</dbReference>
<dbReference type="InterPro" id="IPR014718">
    <property type="entry name" value="GH-type_carb-bd"/>
</dbReference>
<dbReference type="EMBL" id="SWLB01000006">
    <property type="protein sequence ID" value="KAF3337412.1"/>
    <property type="molecule type" value="Genomic_DNA"/>
</dbReference>
<dbReference type="GO" id="GO:0005975">
    <property type="term" value="P:carbohydrate metabolic process"/>
    <property type="evidence" value="ECO:0007669"/>
    <property type="project" value="InterPro"/>
</dbReference>
<dbReference type="GO" id="GO:0030246">
    <property type="term" value="F:carbohydrate binding"/>
    <property type="evidence" value="ECO:0007669"/>
    <property type="project" value="InterPro"/>
</dbReference>
<dbReference type="PANTHER" id="PTHR11122:SF15">
    <property type="entry name" value="PROTEIN NDH-DEPENDENT CYCLIC ELECTRON FLOW 5"/>
    <property type="match status" value="1"/>
</dbReference>
<reference evidence="1" key="1">
    <citation type="submission" date="2020-01" db="EMBL/GenBank/DDBJ databases">
        <title>Genome sequence of Kobresia littledalei, the first chromosome-level genome in the family Cyperaceae.</title>
        <authorList>
            <person name="Qu G."/>
        </authorList>
    </citation>
    <scope>NUCLEOTIDE SEQUENCE</scope>
    <source>
        <strain evidence="1">C.B.Clarke</strain>
        <tissue evidence="1">Leaf</tissue>
    </source>
</reference>
<dbReference type="GO" id="GO:0047938">
    <property type="term" value="F:glucose-6-phosphate 1-epimerase activity"/>
    <property type="evidence" value="ECO:0007669"/>
    <property type="project" value="TreeGrafter"/>
</dbReference>
<proteinExistence type="predicted"/>
<gene>
    <name evidence="1" type="ORF">FCM35_KLT17999</name>
</gene>
<dbReference type="Proteomes" id="UP000623129">
    <property type="component" value="Unassembled WGS sequence"/>
</dbReference>
<protein>
    <submittedName>
        <fullName evidence="1">Protein NDH-DEPENDENT CYCLIC ELECTRON FLOW 5</fullName>
    </submittedName>
</protein>